<accession>A0A023G009</accession>
<reference evidence="2" key="1">
    <citation type="submission" date="2014-03" db="EMBL/GenBank/DDBJ databases">
        <title>The sialotranscriptome of Amblyomma triste, Amblyomma parvum and Amblyomma cajennense ticks, uncovered by 454-based RNA-seq.</title>
        <authorList>
            <person name="Garcia G.R."/>
            <person name="Gardinassi L.G."/>
            <person name="Ribeiro J.M."/>
            <person name="Anatriello E."/>
            <person name="Ferreira B.R."/>
            <person name="Moreira H.N."/>
            <person name="Mafra C."/>
            <person name="Olegario M.M."/>
            <person name="Szabo P.J."/>
            <person name="Miranda-Santos I.K."/>
            <person name="Maruyama S.R."/>
        </authorList>
    </citation>
    <scope>NUCLEOTIDE SEQUENCE</scope>
    <source>
        <strain evidence="2">Mato Grasso do Sul</strain>
        <tissue evidence="2">Salivary glands</tissue>
    </source>
</reference>
<evidence type="ECO:0000313" key="2">
    <source>
        <dbReference type="EMBL" id="JAC27441.1"/>
    </source>
</evidence>
<dbReference type="EMBL" id="GBBM01007977">
    <property type="protein sequence ID" value="JAC27441.1"/>
    <property type="molecule type" value="mRNA"/>
</dbReference>
<dbReference type="AlphaFoldDB" id="A0A023G009"/>
<feature type="chain" id="PRO_5001517842" evidence="1">
    <location>
        <begin position="21"/>
        <end position="81"/>
    </location>
</feature>
<keyword evidence="1" id="KW-0732">Signal</keyword>
<proteinExistence type="evidence at transcript level"/>
<feature type="signal peptide" evidence="1">
    <location>
        <begin position="1"/>
        <end position="20"/>
    </location>
</feature>
<evidence type="ECO:0000256" key="1">
    <source>
        <dbReference type="SAM" id="SignalP"/>
    </source>
</evidence>
<name>A0A023G009_AMBTT</name>
<protein>
    <submittedName>
        <fullName evidence="2">Putative secreted protein</fullName>
    </submittedName>
</protein>
<organism evidence="2">
    <name type="scientific">Amblyomma triste</name>
    <name type="common">Neotropical tick</name>
    <dbReference type="NCBI Taxonomy" id="251400"/>
    <lineage>
        <taxon>Eukaryota</taxon>
        <taxon>Metazoa</taxon>
        <taxon>Ecdysozoa</taxon>
        <taxon>Arthropoda</taxon>
        <taxon>Chelicerata</taxon>
        <taxon>Arachnida</taxon>
        <taxon>Acari</taxon>
        <taxon>Parasitiformes</taxon>
        <taxon>Ixodida</taxon>
        <taxon>Ixodoidea</taxon>
        <taxon>Ixodidae</taxon>
        <taxon>Amblyomminae</taxon>
        <taxon>Amblyomma</taxon>
    </lineage>
</organism>
<sequence length="81" mass="8718">MKLSLHFMCIVLSLIASSGSYPNPRSSLKLYCDRWCPANTTEGDPCGEDCVCIKPLSGALEGKNACIWSPAHGIKKSTNNS</sequence>